<name>J9GJ64_9ZZZZ</name>
<reference evidence="1" key="1">
    <citation type="journal article" date="2012" name="PLoS ONE">
        <title>Gene sets for utilization of primary and secondary nutrition supplies in the distal gut of endangered iberian lynx.</title>
        <authorList>
            <person name="Alcaide M."/>
            <person name="Messina E."/>
            <person name="Richter M."/>
            <person name="Bargiela R."/>
            <person name="Peplies J."/>
            <person name="Huws S.A."/>
            <person name="Newbold C.J."/>
            <person name="Golyshin P.N."/>
            <person name="Simon M.A."/>
            <person name="Lopez G."/>
            <person name="Yakimov M.M."/>
            <person name="Ferrer M."/>
        </authorList>
    </citation>
    <scope>NUCLEOTIDE SEQUENCE</scope>
</reference>
<evidence type="ECO:0000313" key="1">
    <source>
        <dbReference type="EMBL" id="EJX07269.1"/>
    </source>
</evidence>
<proteinExistence type="predicted"/>
<organism evidence="1">
    <name type="scientific">gut metagenome</name>
    <dbReference type="NCBI Taxonomy" id="749906"/>
    <lineage>
        <taxon>unclassified sequences</taxon>
        <taxon>metagenomes</taxon>
        <taxon>organismal metagenomes</taxon>
    </lineage>
</organism>
<dbReference type="AlphaFoldDB" id="J9GJ64"/>
<protein>
    <submittedName>
        <fullName evidence="1">Uncharacterized protein</fullName>
    </submittedName>
</protein>
<dbReference type="EMBL" id="AMCI01000922">
    <property type="protein sequence ID" value="EJX07269.1"/>
    <property type="molecule type" value="Genomic_DNA"/>
</dbReference>
<gene>
    <name evidence="1" type="ORF">EVA_04619</name>
</gene>
<sequence length="35" mass="4093">MLLVDVFGSLQNLFYTTVISLKYNSRYFFVKAVSQ</sequence>
<comment type="caution">
    <text evidence="1">The sequence shown here is derived from an EMBL/GenBank/DDBJ whole genome shotgun (WGS) entry which is preliminary data.</text>
</comment>
<accession>J9GJ64</accession>